<protein>
    <submittedName>
        <fullName evidence="1">Uncharacterized protein</fullName>
    </submittedName>
</protein>
<proteinExistence type="predicted"/>
<dbReference type="Proteomes" id="UP001232001">
    <property type="component" value="Chromosome"/>
</dbReference>
<gene>
    <name evidence="1" type="ORF">P8625_04620</name>
</gene>
<reference evidence="1 2" key="1">
    <citation type="submission" date="2023-04" db="EMBL/GenBank/DDBJ databases">
        <title>Tenacibaculum tangerinum sp. nov., isolated from sea tidal flat of South Korea.</title>
        <authorList>
            <person name="Lee S.H."/>
            <person name="Kim J.-J."/>
        </authorList>
    </citation>
    <scope>NUCLEOTIDE SEQUENCE [LARGE SCALE GENOMIC DNA]</scope>
    <source>
        <strain evidence="1 2">GRR-S3-23</strain>
    </source>
</reference>
<evidence type="ECO:0000313" key="2">
    <source>
        <dbReference type="Proteomes" id="UP001232001"/>
    </source>
</evidence>
<sequence length="74" mass="8395">MKHFLEETTNTHVLEASKIRVLKTIDSTQVLKIEGEAVLSHGEHGCIKIEGENVIKYVQQEFNPITRAVENAYD</sequence>
<dbReference type="EMBL" id="CP122539">
    <property type="protein sequence ID" value="WGH76449.1"/>
    <property type="molecule type" value="Genomic_DNA"/>
</dbReference>
<evidence type="ECO:0000313" key="1">
    <source>
        <dbReference type="EMBL" id="WGH76449.1"/>
    </source>
</evidence>
<keyword evidence="2" id="KW-1185">Reference proteome</keyword>
<name>A0ABY8L4U9_9FLAO</name>
<accession>A0ABY8L4U9</accession>
<dbReference type="RefSeq" id="WP_279652315.1">
    <property type="nucleotide sequence ID" value="NZ_CP122539.1"/>
</dbReference>
<organism evidence="1 2">
    <name type="scientific">Tenacibaculum tangerinum</name>
    <dbReference type="NCBI Taxonomy" id="3038772"/>
    <lineage>
        <taxon>Bacteria</taxon>
        <taxon>Pseudomonadati</taxon>
        <taxon>Bacteroidota</taxon>
        <taxon>Flavobacteriia</taxon>
        <taxon>Flavobacteriales</taxon>
        <taxon>Flavobacteriaceae</taxon>
        <taxon>Tenacibaculum</taxon>
    </lineage>
</organism>